<dbReference type="GO" id="GO:0008727">
    <property type="term" value="F:GDP-mannose mannosyl hydrolase activity"/>
    <property type="evidence" value="ECO:0007669"/>
    <property type="project" value="InterPro"/>
</dbReference>
<dbReference type="PANTHER" id="PTHR43046">
    <property type="entry name" value="GDP-MANNOSE MANNOSYL HYDROLASE"/>
    <property type="match status" value="1"/>
</dbReference>
<gene>
    <name evidence="8" type="ORF">AWB69_07639</name>
</gene>
<organism evidence="8 9">
    <name type="scientific">Caballeronia udeis</name>
    <dbReference type="NCBI Taxonomy" id="1232866"/>
    <lineage>
        <taxon>Bacteria</taxon>
        <taxon>Pseudomonadati</taxon>
        <taxon>Pseudomonadota</taxon>
        <taxon>Betaproteobacteria</taxon>
        <taxon>Burkholderiales</taxon>
        <taxon>Burkholderiaceae</taxon>
        <taxon>Caballeronia</taxon>
    </lineage>
</organism>
<feature type="short sequence motif" description="Nudix box" evidence="6">
    <location>
        <begin position="79"/>
        <end position="100"/>
    </location>
</feature>
<evidence type="ECO:0000256" key="3">
    <source>
        <dbReference type="ARBA" id="ARBA00022842"/>
    </source>
</evidence>
<dbReference type="SUPFAM" id="SSF55811">
    <property type="entry name" value="Nudix"/>
    <property type="match status" value="1"/>
</dbReference>
<protein>
    <submittedName>
        <fullName evidence="8">NUDIX hydrolase</fullName>
    </submittedName>
</protein>
<dbReference type="InterPro" id="IPR000086">
    <property type="entry name" value="NUDIX_hydrolase_dom"/>
</dbReference>
<name>A0A158JFI2_9BURK</name>
<dbReference type="InterPro" id="IPR033715">
    <property type="entry name" value="GDPMH"/>
</dbReference>
<evidence type="ECO:0000256" key="2">
    <source>
        <dbReference type="ARBA" id="ARBA00022801"/>
    </source>
</evidence>
<evidence type="ECO:0000313" key="9">
    <source>
        <dbReference type="Proteomes" id="UP000054683"/>
    </source>
</evidence>
<dbReference type="Pfam" id="PF00293">
    <property type="entry name" value="NUDIX"/>
    <property type="match status" value="1"/>
</dbReference>
<evidence type="ECO:0000256" key="5">
    <source>
        <dbReference type="PIRSR" id="PIRSR037599-3"/>
    </source>
</evidence>
<feature type="binding site" evidence="5">
    <location>
        <position position="98"/>
    </location>
    <ligand>
        <name>Mg(2+)</name>
        <dbReference type="ChEBI" id="CHEBI:18420"/>
    </ligand>
</feature>
<dbReference type="GO" id="GO:0046872">
    <property type="term" value="F:metal ion binding"/>
    <property type="evidence" value="ECO:0007669"/>
    <property type="project" value="UniProtKB-KW"/>
</dbReference>
<reference evidence="8 9" key="1">
    <citation type="submission" date="2016-01" db="EMBL/GenBank/DDBJ databases">
        <authorList>
            <person name="Oliw E.H."/>
        </authorList>
    </citation>
    <scope>NUCLEOTIDE SEQUENCE [LARGE SCALE GENOMIC DNA]</scope>
    <source>
        <strain evidence="8">LMG 27134</strain>
    </source>
</reference>
<evidence type="ECO:0000256" key="6">
    <source>
        <dbReference type="PIRSR" id="PIRSR037599-4"/>
    </source>
</evidence>
<evidence type="ECO:0000259" key="7">
    <source>
        <dbReference type="PROSITE" id="PS51462"/>
    </source>
</evidence>
<evidence type="ECO:0000313" key="8">
    <source>
        <dbReference type="EMBL" id="SAL67100.1"/>
    </source>
</evidence>
<evidence type="ECO:0000256" key="1">
    <source>
        <dbReference type="ARBA" id="ARBA00022723"/>
    </source>
</evidence>
<accession>A0A158JFI2</accession>
<dbReference type="NCBIfam" id="NF011963">
    <property type="entry name" value="PRK15434.1"/>
    <property type="match status" value="1"/>
</dbReference>
<proteinExistence type="predicted"/>
<dbReference type="EMBL" id="FCOK02000082">
    <property type="protein sequence ID" value="SAL67100.1"/>
    <property type="molecule type" value="Genomic_DNA"/>
</dbReference>
<dbReference type="PANTHER" id="PTHR43046:SF12">
    <property type="entry name" value="GDP-MANNOSE MANNOSYL HYDROLASE"/>
    <property type="match status" value="1"/>
</dbReference>
<feature type="binding site" evidence="5">
    <location>
        <position position="153"/>
    </location>
    <ligand>
        <name>Mg(2+)</name>
        <dbReference type="ChEBI" id="CHEBI:18420"/>
    </ligand>
</feature>
<feature type="site" description="Critical for catalysis" evidence="4">
    <location>
        <position position="154"/>
    </location>
</feature>
<keyword evidence="2 8" id="KW-0378">Hydrolase</keyword>
<feature type="domain" description="Nudix hydrolase" evidence="7">
    <location>
        <begin position="42"/>
        <end position="180"/>
    </location>
</feature>
<keyword evidence="1 5" id="KW-0479">Metal-binding</keyword>
<dbReference type="PIRSF" id="PIRSF037599">
    <property type="entry name" value="GDPMH"/>
    <property type="match status" value="1"/>
</dbReference>
<keyword evidence="3 5" id="KW-0460">Magnesium</keyword>
<dbReference type="PROSITE" id="PS51462">
    <property type="entry name" value="NUDIX"/>
    <property type="match status" value="1"/>
</dbReference>
<dbReference type="Gene3D" id="3.90.79.10">
    <property type="entry name" value="Nucleoside Triphosphate Pyrophosphohydrolase"/>
    <property type="match status" value="1"/>
</dbReference>
<dbReference type="CDD" id="cd03430">
    <property type="entry name" value="NUDIX_GDPMH_NudD"/>
    <property type="match status" value="1"/>
</dbReference>
<dbReference type="InterPro" id="IPR015797">
    <property type="entry name" value="NUDIX_hydrolase-like_dom_sf"/>
</dbReference>
<comment type="cofactor">
    <cofactor evidence="5">
        <name>Mg(2+)</name>
        <dbReference type="ChEBI" id="CHEBI:18420"/>
    </cofactor>
    <text evidence="5">Binds 1 Mg(2+) ion per subunit.</text>
</comment>
<evidence type="ECO:0000256" key="4">
    <source>
        <dbReference type="PIRSR" id="PIRSR037599-1"/>
    </source>
</evidence>
<dbReference type="AlphaFoldDB" id="A0A158JFI2"/>
<dbReference type="Proteomes" id="UP000054683">
    <property type="component" value="Unassembled WGS sequence"/>
</dbReference>
<feature type="binding site" evidence="5">
    <location>
        <position position="78"/>
    </location>
    <ligand>
        <name>Mg(2+)</name>
        <dbReference type="ChEBI" id="CHEBI:18420"/>
    </ligand>
</feature>
<sequence length="180" mass="19893">MTDLSSFSSVAAAAQQADLLKKAPQSDSPVILDHTDFLNAIRLTPLVSIDLIVTDGNRRVLLGQRRNRPAQGTWFVPGGRVRKGETLDAAFTRVVRDELGIASVQRSSSRLFGVFEHYYDDNFAGVPDISTHYVALAYSIMLGGSVPIGRFDQHSDYAWLMPADVLAREDVHPNAKAYFR</sequence>